<name>A0A819FFY5_9BILA</name>
<dbReference type="Proteomes" id="UP000663845">
    <property type="component" value="Unassembled WGS sequence"/>
</dbReference>
<reference evidence="2" key="1">
    <citation type="submission" date="2021-02" db="EMBL/GenBank/DDBJ databases">
        <authorList>
            <person name="Nowell W R."/>
        </authorList>
    </citation>
    <scope>NUCLEOTIDE SEQUENCE</scope>
</reference>
<dbReference type="Proteomes" id="UP000663844">
    <property type="component" value="Unassembled WGS sequence"/>
</dbReference>
<gene>
    <name evidence="1" type="ORF">JYZ213_LOCUS28658</name>
    <name evidence="2" type="ORF">OXD698_LOCUS22054</name>
</gene>
<sequence length="162" mass="16535">MFWVGFGVHSGCNNRCDGNCIDCRYASNNYDSVDINITIRGAAAAAANLDANAAAAVAAANLDANAAAAVAAANIDNILTIFARTTRACEKCIVNAAADADANAAIAAAGGIRTVLNSDSAAVIAFHAIAADALGGVTFRNALLRCKQCGHVYCEECCFKDN</sequence>
<proteinExistence type="predicted"/>
<dbReference type="EMBL" id="CAJOAZ010001853">
    <property type="protein sequence ID" value="CAF3865384.1"/>
    <property type="molecule type" value="Genomic_DNA"/>
</dbReference>
<evidence type="ECO:0000313" key="2">
    <source>
        <dbReference type="EMBL" id="CAF3865384.1"/>
    </source>
</evidence>
<protein>
    <submittedName>
        <fullName evidence="2">Uncharacterized protein</fullName>
    </submittedName>
</protein>
<comment type="caution">
    <text evidence="2">The sequence shown here is derived from an EMBL/GenBank/DDBJ whole genome shotgun (WGS) entry which is preliminary data.</text>
</comment>
<organism evidence="2 3">
    <name type="scientific">Adineta steineri</name>
    <dbReference type="NCBI Taxonomy" id="433720"/>
    <lineage>
        <taxon>Eukaryota</taxon>
        <taxon>Metazoa</taxon>
        <taxon>Spiralia</taxon>
        <taxon>Gnathifera</taxon>
        <taxon>Rotifera</taxon>
        <taxon>Eurotatoria</taxon>
        <taxon>Bdelloidea</taxon>
        <taxon>Adinetida</taxon>
        <taxon>Adinetidae</taxon>
        <taxon>Adineta</taxon>
    </lineage>
</organism>
<evidence type="ECO:0000313" key="3">
    <source>
        <dbReference type="Proteomes" id="UP000663844"/>
    </source>
</evidence>
<dbReference type="EMBL" id="CAJNOG010000421">
    <property type="protein sequence ID" value="CAF1233215.1"/>
    <property type="molecule type" value="Genomic_DNA"/>
</dbReference>
<evidence type="ECO:0000313" key="1">
    <source>
        <dbReference type="EMBL" id="CAF1233215.1"/>
    </source>
</evidence>
<dbReference type="AlphaFoldDB" id="A0A819FFY5"/>
<accession>A0A819FFY5</accession>